<dbReference type="InterPro" id="IPR025110">
    <property type="entry name" value="AMP-bd_C"/>
</dbReference>
<dbReference type="InterPro" id="IPR020845">
    <property type="entry name" value="AMP-binding_CS"/>
</dbReference>
<dbReference type="HOGENOM" id="CLU_223160_0_0_9"/>
<keyword evidence="5" id="KW-0436">Ligase</keyword>
<reference evidence="13 14" key="1">
    <citation type="submission" date="2013-06" db="EMBL/GenBank/DDBJ databases">
        <title>Complete genome sequence of Paenibacillus mucilaginosus K02.</title>
        <authorList>
            <person name="Xiao B."/>
            <person name="Sun L."/>
            <person name="Xiao L."/>
            <person name="Lian B."/>
        </authorList>
    </citation>
    <scope>NUCLEOTIDE SEQUENCE [LARGE SCALE GENOMIC DNA]</scope>
    <source>
        <strain evidence="13 14">K02</strain>
    </source>
</reference>
<keyword evidence="8" id="KW-0511">Multifunctional enzyme</keyword>
<dbReference type="Pfam" id="PF13193">
    <property type="entry name" value="AMP-binding_C"/>
    <property type="match status" value="5"/>
</dbReference>
<dbReference type="InterPro" id="IPR001242">
    <property type="entry name" value="Condensation_dom"/>
</dbReference>
<dbReference type="InterPro" id="IPR045851">
    <property type="entry name" value="AMP-bd_C_sf"/>
</dbReference>
<dbReference type="FunFam" id="1.10.1200.10:FF:000005">
    <property type="entry name" value="Nonribosomal peptide synthetase 1"/>
    <property type="match status" value="4"/>
</dbReference>
<dbReference type="Gene3D" id="2.30.38.10">
    <property type="entry name" value="Luciferase, Domain 3"/>
    <property type="match status" value="4"/>
</dbReference>
<dbReference type="InterPro" id="IPR000873">
    <property type="entry name" value="AMP-dep_synth/lig_dom"/>
</dbReference>
<dbReference type="Proteomes" id="UP000007392">
    <property type="component" value="Chromosome"/>
</dbReference>
<feature type="domain" description="Carrier" evidence="11">
    <location>
        <begin position="6200"/>
        <end position="6275"/>
    </location>
</feature>
<dbReference type="NCBIfam" id="TIGR01733">
    <property type="entry name" value="AA-adenyl-dom"/>
    <property type="match status" value="5"/>
</dbReference>
<dbReference type="FunFam" id="3.40.50.980:FF:000002">
    <property type="entry name" value="Enterobactin synthetase component F"/>
    <property type="match status" value="2"/>
</dbReference>
<dbReference type="Gene3D" id="3.30.559.10">
    <property type="entry name" value="Chloramphenicol acetyltransferase-like domain"/>
    <property type="match status" value="8"/>
</dbReference>
<dbReference type="GO" id="GO:0031177">
    <property type="term" value="F:phosphopantetheine binding"/>
    <property type="evidence" value="ECO:0007669"/>
    <property type="project" value="InterPro"/>
</dbReference>
<evidence type="ECO:0000259" key="12">
    <source>
        <dbReference type="PROSITE" id="PS50206"/>
    </source>
</evidence>
<comment type="similarity">
    <text evidence="2">Belongs to the ATP-dependent AMP-binding enzyme family.</text>
</comment>
<dbReference type="InterPro" id="IPR029058">
    <property type="entry name" value="AB_hydrolase_fold"/>
</dbReference>
<evidence type="ECO:0000313" key="14">
    <source>
        <dbReference type="Proteomes" id="UP000007392"/>
    </source>
</evidence>
<evidence type="ECO:0000256" key="6">
    <source>
        <dbReference type="ARBA" id="ARBA00022737"/>
    </source>
</evidence>
<evidence type="ECO:0000256" key="1">
    <source>
        <dbReference type="ARBA" id="ARBA00001957"/>
    </source>
</evidence>
<dbReference type="GO" id="GO:0044550">
    <property type="term" value="P:secondary metabolite biosynthetic process"/>
    <property type="evidence" value="ECO:0007669"/>
    <property type="project" value="UniProtKB-ARBA"/>
</dbReference>
<feature type="coiled-coil region" evidence="9">
    <location>
        <begin position="6706"/>
        <end position="6733"/>
    </location>
</feature>
<dbReference type="CDD" id="cd19543">
    <property type="entry name" value="DCL_NRPS"/>
    <property type="match status" value="2"/>
</dbReference>
<evidence type="ECO:0000256" key="7">
    <source>
        <dbReference type="ARBA" id="ARBA00023194"/>
    </source>
</evidence>
<keyword evidence="3" id="KW-0596">Phosphopantetheine</keyword>
<dbReference type="Gene3D" id="3.30.300.30">
    <property type="match status" value="5"/>
</dbReference>
<evidence type="ECO:0000259" key="11">
    <source>
        <dbReference type="PROSITE" id="PS50075"/>
    </source>
</evidence>
<dbReference type="Gene3D" id="3.40.50.1820">
    <property type="entry name" value="alpha/beta hydrolase"/>
    <property type="match status" value="1"/>
</dbReference>
<dbReference type="EMBL" id="CP003422">
    <property type="protein sequence ID" value="AFH62370.2"/>
    <property type="molecule type" value="Genomic_DNA"/>
</dbReference>
<dbReference type="GO" id="GO:0005737">
    <property type="term" value="C:cytoplasm"/>
    <property type="evidence" value="ECO:0007669"/>
    <property type="project" value="TreeGrafter"/>
</dbReference>
<dbReference type="PROSITE" id="PS50206">
    <property type="entry name" value="RHODANESE_3"/>
    <property type="match status" value="1"/>
</dbReference>
<evidence type="ECO:0000256" key="4">
    <source>
        <dbReference type="ARBA" id="ARBA00022553"/>
    </source>
</evidence>
<dbReference type="GO" id="GO:0008610">
    <property type="term" value="P:lipid biosynthetic process"/>
    <property type="evidence" value="ECO:0007669"/>
    <property type="project" value="UniProtKB-ARBA"/>
</dbReference>
<comment type="cofactor">
    <cofactor evidence="1">
        <name>pantetheine 4'-phosphate</name>
        <dbReference type="ChEBI" id="CHEBI:47942"/>
    </cofactor>
</comment>
<name>I0BJ23_9BACL</name>
<keyword evidence="7" id="KW-0045">Antibiotic biosynthesis</keyword>
<dbReference type="PROSITE" id="PS00012">
    <property type="entry name" value="PHOSPHOPANTETHEINE"/>
    <property type="match status" value="3"/>
</dbReference>
<dbReference type="Gene3D" id="1.10.1200.10">
    <property type="entry name" value="ACP-like"/>
    <property type="match status" value="4"/>
</dbReference>
<dbReference type="FunFam" id="3.40.50.12780:FF:000012">
    <property type="entry name" value="Non-ribosomal peptide synthetase"/>
    <property type="match status" value="5"/>
</dbReference>
<dbReference type="SUPFAM" id="SSF47336">
    <property type="entry name" value="ACP-like"/>
    <property type="match status" value="5"/>
</dbReference>
<dbReference type="FunFam" id="3.40.50.980:FF:000001">
    <property type="entry name" value="Non-ribosomal peptide synthetase"/>
    <property type="match status" value="5"/>
</dbReference>
<dbReference type="InterPro" id="IPR023213">
    <property type="entry name" value="CAT-like_dom_sf"/>
</dbReference>
<dbReference type="NCBIfam" id="TIGR01720">
    <property type="entry name" value="NRPS-para261"/>
    <property type="match status" value="2"/>
</dbReference>
<dbReference type="CDD" id="cd19531">
    <property type="entry name" value="LCL_NRPS-like"/>
    <property type="match status" value="3"/>
</dbReference>
<dbReference type="SUPFAM" id="SSF56801">
    <property type="entry name" value="Acetyl-CoA synthetase-like"/>
    <property type="match status" value="5"/>
</dbReference>
<evidence type="ECO:0000256" key="9">
    <source>
        <dbReference type="SAM" id="Coils"/>
    </source>
</evidence>
<dbReference type="PROSITE" id="PS50075">
    <property type="entry name" value="CARRIER"/>
    <property type="match status" value="5"/>
</dbReference>
<dbReference type="InterPro" id="IPR009081">
    <property type="entry name" value="PP-bd_ACP"/>
</dbReference>
<feature type="domain" description="Carrier" evidence="11">
    <location>
        <begin position="980"/>
        <end position="1054"/>
    </location>
</feature>
<dbReference type="CDD" id="cd05930">
    <property type="entry name" value="A_NRPS"/>
    <property type="match status" value="3"/>
</dbReference>
<dbReference type="Pfam" id="PF00501">
    <property type="entry name" value="AMP-binding"/>
    <property type="match status" value="5"/>
</dbReference>
<dbReference type="PANTHER" id="PTHR45527">
    <property type="entry name" value="NONRIBOSOMAL PEPTIDE SYNTHETASE"/>
    <property type="match status" value="1"/>
</dbReference>
<proteinExistence type="inferred from homology"/>
<evidence type="ECO:0000313" key="13">
    <source>
        <dbReference type="EMBL" id="AFH62370.2"/>
    </source>
</evidence>
<sequence>MNTYSRELFPLTQAQQRIWYTEMLYPGTTACLLSATVNIEGPFQPEILKQAIQWAIRHNDAFRIRMTQQDGIPMQYVEPYTYKDIEYVDFSDAQDERQAQQWLYEHNRKPLVFLESDLFRFVILKIKDGYYQYNVQMHHIAADGIGLNLVINQISDYYAAIVNEDPAAADIKRSSYIDYIPADQAYESSERYRKDQAFWLDKFSTLPDLTGLKSYDPFLTSTAAERKTFILDHELFKDIKAFGQQHNVSVFTIFLAALYIYLHKVTNEQDVAVGTNFANRTSKQEKDMVGMFVSTVAARVSVDPEADLLSFLQQVAKEQQSLLRHQKYPYNHLIQNLREKHQNHSIQRLFGIVMEYQVLSFPEVDHLKLLTKPDFCGHEMNDFVIHIKESINENQIDLDVDYRTHVFQESEIEGLIQRLLLTVQFMLRSPHTTIAEISLISEEERRLILTEWADTAAPYPKEKTIHQLFEEQAARTPERTAVTFGSERLTYRELNERANQLAHTLRAKGVQPDGLVGVMAERSLEMIVGIYGILKAGAAYVPIDPSFPEERIRYILEDSGAGQLLLKSHLGSRIPAEFAGELVELDDESVYAENRSTPQGTAGPNHLAYVIYTSGSTGNPKGVMVEHHSVINRLLWMQEAYPLDSSDTIMQKTPVTFDVSVWELFWWALAGAKVHLLPPGGEKDPGLILHTIAEQHITTMHFVPAMLQAFLDHIEHLPEQERAGKLVSLKQVFASGEALTLPQASRFQRFIAPVHGAKLINLYGPTEATVDVSYYECTEDLSGLASVPIGKPISNIQLYITGAGAKELQPIGVPGELCIAGVGVARGYLNRPELTAEKFTDNPFVPGGRMYRTGDLARWLPEGQIEYLGRIDHQVKIRGYRIELGEVEAKVSKIESVREAVVMAREKEDGQKHLCAYFVADRELTVGELRKALSLELPEYMIPSYFIQLAKMPLSPNGKIDRKALPAVEGNVHADAEYAAPRTPVEKALVSVWESVLGMKTVGIHDHFFELGGDSIKAMQVSSRLQQAGYKLDMKHLFTYRTVAELSTFVQPLTRTADQGEVMGETLLIPIQHWFFEQEFAAPHHFNQAFLLYREEGFDEAALRLTVQKIAEHHDALRMVMVLREDGYRARIRSVDEGELYSLETVDLREGAAAETSEPSPIAQAIAEKANEIQSRMDLANGPLLKLGLFRCADGDHLLISIHHMAVDGVSWRILFEDLAAGYEQAVQAQPIRLPAKTDSFRLWSESLAAYADSPAMEAQRAYWQGIEQAHTERLPLDFGGHGLEAPERDHAAGGKLPEQGSETGRPHEPERERPLLRDSDIVTVRWSKEDTERLQKQAHRAYNTDMNDLLLTALGLAIHRWTGLERVLVNLEGHGREPVVPDMDVTRTVGWFTSQFPVLLELDQENTDSPEGLGARIKRVKESLRGIPHKGIGYGILRYLSAPAGTPSAVRLGVEPEISFNYLGQFDQDLESSGLKPSPYSGGADRSERNARPYVLDMNGAVTGGELIMTVSYSTTQYRRESVERLGECFQAALREIIAHCTAQERAELTPSDVLFKGLTVEELDRLQQQTQQIGEIENVYALTPMQKGMWFHRRLDEGSHAYFEQVTFTLNGLLDPDTFRQSLDHLTRRHDALRTNFYSGRGDQPLQVVYRSRKPGFAYEDLRGLQPGERQTQVDARIQGDKARGFDLEQDPLFRVTILRLADKEYQFLWSFHHIVMDGWCLPLMIQEAFDAYAAFGNGSEPALGTAGSYGRYIEWLERQDGEAASGYWKTYLDGYDSQTDLLPAKSQQGQGSADGYTPEKLVSSLGKPLTEGLQRTANRLQVTMNTMIQTAWGVLLQRYNRTDDVVFGSVVSGRSANIPGIETMIGLFINTIPVRVRSGAEETVAGLLRSVQEQSLLSAAYDTYPLYEIQALSGQKQDLIRHLVVFENYPMDQRLGQFQEEKGIVLSGFQAEEQTNYDFNVIVLPGEELTLRLEFNGGVYDREGVERVRGHLVRLLEQFAGRPEARIGELELLTSAEQTDLLEMLDAAAAEYPRGKTIHELFAEQAQRTPDRTAVVYEDRQITYRQLDEQSSRLAVWLREQGVGAETLVGVMLERSVDMIVAMLGTLKAGGAYVPIDIKLPQERIDYIIEDSGIGYLITADALDQAAGFAGTRIDIKHERVSTGPADAPEAVSTSRNLAYIIYTSGTTGRPKGVMVEHNQVVRLMVNDRMPFDFTENDVWTMFHSNCFDFSVWEMYGALLYGGKLVIVPEETTKDFESYLALLKKEHVTVLNQTPGAFYLLMNLAVQDARRDAGHGQPLSLRYVIFGGEALKPALLQDWKRTYPDTRLINMYGITETTVHVTFKEIGLQEIASGISNIGRAIPTLTTYVMDEHLNLLPFGVAGELCVGGDGVARGYLNRAELTQERFLPNPHREGERIYRSGDLVRLLPNGELEYLGRIDHQVKIRGYRIELGEIENRLLGHEEIEDAVVLAKEDKQSLMYLCAYFVSRRELTQADLKAYLKLSLPEYMVPAFFVRLEEFPLTGNGKVNRKALPEPAISSLAAASYEAPRTEAERKLAAIWQAVLDVERVGVDDNFFELGGHSLKATAVVSEIGREFHIRLPLKELLLHPTVREIGAYLERSGAGDAKPSLERIEPCVISETYETSSAQKRLYAVQQREPDSTAYNMPGCFELGPDVQEDRLEAALQALIRRHEALRTSFETADGEIVQRIADDIRFQLEVRQESESDPALVASRFVRPFSLDQAPLFRAELVRSGDKRYLLLDMHHIVTDGLSLRLFLDELLALYEGAVLEPLPIQYKDYAVWHNRFLQSDELKKQEQYWVSQYQDEVPQLRLPYDLERPAVQSFEGGTVILSVAQGTTERLRRLAKERGCTLHMVLLSAFQLLLSRYSGQDDLVVGVPVAGRSRAELQTMMGMFVNTLALRSRPSGDKTYLDYLNEVREYTLEAYENDSYPFDRLVERLALTRDSSRNPLFDVMFDTYTVEAPGRRSPGAGAGGLTLEPRSLDRGMAKFDIEFNVLEQGGALELSVDYAARLFHRETIERMASHYTRILEDIALNGGSDKKLSDIEMLLPEEREVLIHRFNEVAADEPAERLFHEWFEEQADLTPDQTAVVYEEQRLTYGELNARSNRLARTLRQAGVQPNQLVGILADRSVDLLVGVMGVWKAGAAYVPLDPDYPSERIDFMLEDSGAKVLLTQTGLRERAEGWLSGNGHLQAVLCLDDEASYDEASYDEASFAEESANLSPACRPQDLAYVIYTSGTTGRPKGVMIEHRSLMNTASAYRREYRLGEFPVRLLQLASFSFDVFVGDIARTLYNGGTMFICPKDDRIDPVRLYERIRQDGITIFESTPALIVPFMEYVAEQALDMSAMELLITSSDSCSVKDYRLLQERFGSGFRIINAYGVTEATIDSSFYDEPLDKLPAGGSVPIGRAYLNAKFYIVDAFLNPVPVGVLGELCIGGPGVARGYWNRPELTAEKFVDSPFAAGERLYRTGDLARWMPDGNVDFIGRIDHQAKIRGYRVETGEIETVLLKAEEVRAAVVVVRDDAARQKVLCAYVTSDRELDPDLLRSRLAQELPSYMVPSYFIQLAHLPLTANGKVDRKALPEPDFGAMKAADYEAPRSDAEAKLVEVCSEVLGGEPVGIQANFFDLGGDSIKAIRIISKLQKYGYSLEVKHIFGDGALKSIAGHLKRQESAVRQETVTGEAALTPVQRSFFEQELTDPHHYNQSAMLFRSERFDGELVRQVFEEIVSHHDALRMVYREEGGRIVQYNRGVEAFHELFALTVFDYTGRGDCAEEVGARSSELQSSMDLEHGPLVQLGLFRLDEGDHLLIAVHHLVIDGVSWRILLEDFTEGYRQAQEGPAIRFPAKTNSFRDWGAYLQKQVESGALEEEFGYWDRIQQAAIEPLPVDGNSGGKDSRLRDAGELRVEFSLDETDRLLKQIHRAYRTDVQDILLTALGLSVREWTGQDQVLIQLEGHGRQLLEGGIEIGRTVGWFTAEYPVLLEMGASALPQAVKRVKETLRHVPNKGIGYGMLKYLGGGRTEWNRNTPEISFNYLGQFDGELQGDLFEVSRLSAGDNLGPENKMSFALDINGMVVDRKLSFTFAYNTKRHREATIREVADGFKRHVQAIMEHCLALEAPESTPSDFSDPGLTLEELDRLKEQYEAGGRYKIADVYPLSPMQEGMLFHALLDPESAAYFEQTTYTSHGPLDMELVNESFNKLLERYEILRSVIAHKYVERPRQIVLAGRRADVIYEDLTHLDEQQQKAYLEQFERTDRAKRFDLSRDLLIRLSVLKLGDREYRVIWSSHHILTDAWSTGILMKEFFDLYAKLRNHEATDAPKPVPYSRYIQWLEKQNKAKARSYWASCLEGYESAAELPDLSSTGAAAAGAYVLARHDFRMDRTRSERLRKLAQRTQTTMNTVIQAAWGILLQKVNHTPDVVFGSVVSGRNAEVDGIDEMAGLMINTIPVRVRGAADSRFVDLLRQTQRQSLDSASYDYYPLADIQALSELKEKLIHNKITFQNHYVDESFGTGDFLKRLGFRVSDIGGFEQTSFDFNMKVVPGDELEFTFAYNAAVYDQASVVRYQRYFEQILEAVALNEEMPLSHIGMLPQEEKQQILTEFGADADVTAEPQEAGTVVELFEAQARRRPDHPAVVFQQRRLTYRELSERSSRLARVLRSCGVQADTIVGLLAEPSPELVVGILGIMKSGGAYLPIDPGQPQDRIGFMVGDAAAKIVITAGDSEDGLKERLAGYDGTVLALAEGGLSVSVDGSEVMGHDGDSEQLDSLPARDSLAYVIYTSGTTGRSKGVMIAHSSLANYVQAMAAKASITDDDAAALTSSYAFDLGYTSLYTALASGVTLHLLSEDMYKDPDVLVRYVREHCTYLKMTPSLFQLLLQGAGVEQMVEAGRLRLILLGGEPFNAGHLEQFYRMDPGGRVRFMNHYGPTESTIGCAAAPLPREGISSLAGVIGRPLPGSRIYIVDHLGDLCPIGVPGELWVAGAGVARGYLNRPDLTSEKFMENPFVPGERLYRTGDLAKWRADGRIELIGRMDSQVKVRGFRIELGDVEAKLLSHPAVKEAAVVARVNEEKETFLTAYYVGSGGMDAAEVRGYLKESLPPYMVPAYLVPLDVMPLTSNGKIDRRALPEPEFGAAADGDYAAPRTDMEARLAEVWSEVLGTGRVGIRDNFFDLGGHSLKATVLISRIHQRLNMEVPLKEVFRSPTVEAMARYAEGSGQTRFAAIEPCAPQERYETSSAQRRMYLVQALEQGVAYNVPVICEVGSVEPDRIESIFQRLVDRHEALRTSFVSMDGRILQKIEPQLTFKLDYRTVAPSELEAEFQAFIRPFDLGQAPLLRAALVRTDGRTYLWVDRHHIISDGVSSQLLTREITDLYQGRPLEPLRIQYKDYAAWQNKWMESGGMKEQEAYWTGRFQGEIPILTLPYDYERPAVQSFEGSVQTFELDKPAVEGLRKLARETGSTLHMVLLSAFHILLSKYSGQHDIVIGSPVAGRPHADLQNIMGMFVNTLALRNQSEPDQPYREFLQTVKEHALEAYEHQSYPFEELLDKVQVKRDTGRNPLFDVMFIMSYANAVPKDGPALQVVPADSGISKFDLTLEALESGETIRYTLEYASKLFHPDTIARLGRNFAVLLNRLCANPAESISALGVLDEAEQRQLTEEFNATALEFAREQTVHGLIEEQAGRTPERTAVHFGWQSLTYRELNAKANQLARVLRREGVGPDTVVGLMVPRSLEMLVGILGILKAGGAYLPLDPSHPKDRIGYMLEDAQVRLLLTSGGLEGLAGELRFGGALLDVMSEELYQGDDTSLESVNSSRDLAYVLYTSGSTGNPKGVMVEHRQVSNFITAIVEATELTRSDSILCLTTISFDIFGLETLVPLAHGMQVIVGSEEEGSDGTKLAALIRRFGIEAMQSTPSRLKLLLEHAAFREALGGMQRILIGGEELPAALWERLQAYDRLTVYNVYGPTETTIWSTVKRMETGAARLTIGKPIGNTQIYMVDAQDQLTPVGVPGHMCIAGDGVTRGYLGRPELTAEKFVDNPFVPGTRMYKTGDLARWLPSGEIEFLGRMDNQVKIRGYRIELGEIEHRLAGHAAVKEAVVTARTDESGQPYLCAYFVGRSGPVEKGELKGHLKAGLPEYMIPAYFVQLEEIPLTSNGKVNRKALPAPDESALVTGGYEAPQTAVEETLAAIWSRVLGVAQVGIHDSFFDLGGHSLKATLLMSGIHQKLQVEVPLQELFRRPTIRELAGYIETAGARAYEAIEPVEEQAWYEASSAQKRMYALQQLDPQSTAYHMPGVYELEGRVDAGRLERALKGLVQRHEALRTSFAAEDGEIVQRIEREASFGVPARSYGEKPIEAIAADFVKPFELERAPLFRAELAEAGGRTYLLLDMHHIISDGVSMGILVKDFVRLYNGEELEPLRIQYKDYAAWHNRRLKEGELAKQEAYWTAQFEDGVPVLRLPYDYERPALQSFEGERLHFTLGGEATQGLRVLAKEQEATMPMVLMSVFTILLSKYSGQEDIVVGTPVAGRPHADLQEMVGMFVNTLALRSRPAGGKTYRAYLQEVKMSSLQAYDHQSYPLEQLAEKLGTRRDLSRNPLFDVMLDMSGLEETDGIALDDTALHPYRVENPVSKFDLTLKAYETESAIELTFEYATALFKKETMERTAGHLLRLIDEILGNPDVELKHLTVLSEAEEAKLSDLEEELNRLKTTAFSF</sequence>
<dbReference type="NCBIfam" id="NF003417">
    <property type="entry name" value="PRK04813.1"/>
    <property type="match status" value="5"/>
</dbReference>
<dbReference type="CDD" id="cd19534">
    <property type="entry name" value="E_NRPS"/>
    <property type="match status" value="2"/>
</dbReference>
<dbReference type="FunFam" id="2.30.38.10:FF:000001">
    <property type="entry name" value="Non-ribosomal peptide synthetase PvdI"/>
    <property type="match status" value="5"/>
</dbReference>
<dbReference type="Gene3D" id="3.40.50.980">
    <property type="match status" value="8"/>
</dbReference>
<keyword evidence="6" id="KW-0677">Repeat</keyword>
<gene>
    <name evidence="13" type="ORF">B2K_16860</name>
</gene>
<dbReference type="PROSITE" id="PS00455">
    <property type="entry name" value="AMP_BINDING"/>
    <property type="match status" value="5"/>
</dbReference>
<dbReference type="Gene3D" id="3.40.50.12780">
    <property type="entry name" value="N-terminal domain of ligase-like"/>
    <property type="match status" value="1"/>
</dbReference>
<dbReference type="GO" id="GO:0017000">
    <property type="term" value="P:antibiotic biosynthetic process"/>
    <property type="evidence" value="ECO:0007669"/>
    <property type="project" value="UniProtKB-KW"/>
</dbReference>
<feature type="domain" description="Rhodanese" evidence="12">
    <location>
        <begin position="3095"/>
        <end position="3172"/>
    </location>
</feature>
<dbReference type="InterPro" id="IPR006162">
    <property type="entry name" value="Ppantetheine_attach_site"/>
</dbReference>
<feature type="region of interest" description="Disordered" evidence="10">
    <location>
        <begin position="1280"/>
        <end position="1316"/>
    </location>
</feature>
<dbReference type="PANTHER" id="PTHR45527:SF1">
    <property type="entry name" value="FATTY ACID SYNTHASE"/>
    <property type="match status" value="1"/>
</dbReference>
<dbReference type="SUPFAM" id="SSF52777">
    <property type="entry name" value="CoA-dependent acyltransferases"/>
    <property type="match status" value="16"/>
</dbReference>
<dbReference type="InterPro" id="IPR042099">
    <property type="entry name" value="ANL_N_sf"/>
</dbReference>
<accession>I0BJ23</accession>
<dbReference type="KEGG" id="pmw:B2K_16860"/>
<dbReference type="InterPro" id="IPR020806">
    <property type="entry name" value="PKS_PP-bd"/>
</dbReference>
<feature type="compositionally biased region" description="Basic and acidic residues" evidence="10">
    <location>
        <begin position="1305"/>
        <end position="1316"/>
    </location>
</feature>
<dbReference type="Pfam" id="PF00550">
    <property type="entry name" value="PP-binding"/>
    <property type="match status" value="5"/>
</dbReference>
<feature type="domain" description="Carrier" evidence="11">
    <location>
        <begin position="3622"/>
        <end position="3696"/>
    </location>
</feature>
<evidence type="ECO:0000256" key="8">
    <source>
        <dbReference type="ARBA" id="ARBA00023268"/>
    </source>
</evidence>
<evidence type="ECO:0000256" key="3">
    <source>
        <dbReference type="ARBA" id="ARBA00022450"/>
    </source>
</evidence>
<dbReference type="InterPro" id="IPR001763">
    <property type="entry name" value="Rhodanese-like_dom"/>
</dbReference>
<dbReference type="Gene3D" id="3.30.559.30">
    <property type="entry name" value="Nonribosomal peptide synthetase, condensation domain"/>
    <property type="match status" value="8"/>
</dbReference>
<evidence type="ECO:0000256" key="10">
    <source>
        <dbReference type="SAM" id="MobiDB-lite"/>
    </source>
</evidence>
<dbReference type="NCBIfam" id="NF004282">
    <property type="entry name" value="PRK05691.1"/>
    <property type="match status" value="8"/>
</dbReference>
<keyword evidence="4" id="KW-0597">Phosphoprotein</keyword>
<dbReference type="InterPro" id="IPR010060">
    <property type="entry name" value="NRPS_synth"/>
</dbReference>
<evidence type="ECO:0000256" key="5">
    <source>
        <dbReference type="ARBA" id="ARBA00022598"/>
    </source>
</evidence>
<dbReference type="InterPro" id="IPR036736">
    <property type="entry name" value="ACP-like_sf"/>
</dbReference>
<dbReference type="FunFam" id="3.30.300.30:FF:000010">
    <property type="entry name" value="Enterobactin synthetase component F"/>
    <property type="match status" value="5"/>
</dbReference>
<dbReference type="GO" id="GO:0016874">
    <property type="term" value="F:ligase activity"/>
    <property type="evidence" value="ECO:0007669"/>
    <property type="project" value="UniProtKB-KW"/>
</dbReference>
<dbReference type="Pfam" id="PF00668">
    <property type="entry name" value="Condensation"/>
    <property type="match status" value="8"/>
</dbReference>
<protein>
    <submittedName>
        <fullName evidence="13">Fusaricidin synthetase</fullName>
    </submittedName>
</protein>
<organism evidence="13 14">
    <name type="scientific">Paenibacillus mucilaginosus K02</name>
    <dbReference type="NCBI Taxonomy" id="997761"/>
    <lineage>
        <taxon>Bacteria</taxon>
        <taxon>Bacillati</taxon>
        <taxon>Bacillota</taxon>
        <taxon>Bacilli</taxon>
        <taxon>Bacillales</taxon>
        <taxon>Paenibacillaceae</taxon>
        <taxon>Paenibacillus</taxon>
    </lineage>
</organism>
<dbReference type="SMART" id="SM00823">
    <property type="entry name" value="PKS_PP"/>
    <property type="match status" value="5"/>
</dbReference>
<dbReference type="GO" id="GO:0043041">
    <property type="term" value="P:amino acid activation for nonribosomal peptide biosynthetic process"/>
    <property type="evidence" value="ECO:0007669"/>
    <property type="project" value="TreeGrafter"/>
</dbReference>
<evidence type="ECO:0000256" key="2">
    <source>
        <dbReference type="ARBA" id="ARBA00006432"/>
    </source>
</evidence>
<feature type="domain" description="Carrier" evidence="11">
    <location>
        <begin position="5165"/>
        <end position="5240"/>
    </location>
</feature>
<feature type="domain" description="Carrier" evidence="11">
    <location>
        <begin position="2551"/>
        <end position="2626"/>
    </location>
</feature>
<keyword evidence="9" id="KW-0175">Coiled coil</keyword>
<dbReference type="InterPro" id="IPR010071">
    <property type="entry name" value="AA_adenyl_dom"/>
</dbReference>